<dbReference type="InterPro" id="IPR052155">
    <property type="entry name" value="Biofilm_reg_signaling"/>
</dbReference>
<dbReference type="Pfam" id="PF00563">
    <property type="entry name" value="EAL"/>
    <property type="match status" value="1"/>
</dbReference>
<protein>
    <recommendedName>
        <fullName evidence="7">Bifunctional diguanylate cyclase/phosphodiesterase</fullName>
    </recommendedName>
</protein>
<gene>
    <name evidence="5" type="ORF">CWE11_02440</name>
</gene>
<dbReference type="Gene3D" id="3.30.70.270">
    <property type="match status" value="1"/>
</dbReference>
<dbReference type="OrthoDB" id="6597954at2"/>
<proteinExistence type="predicted"/>
<dbReference type="CDD" id="cd01949">
    <property type="entry name" value="GGDEF"/>
    <property type="match status" value="1"/>
</dbReference>
<dbReference type="InterPro" id="IPR029787">
    <property type="entry name" value="Nucleotide_cyclase"/>
</dbReference>
<keyword evidence="2" id="KW-1133">Transmembrane helix</keyword>
<dbReference type="EMBL" id="PIPM01000002">
    <property type="protein sequence ID" value="RUO35641.1"/>
    <property type="molecule type" value="Genomic_DNA"/>
</dbReference>
<dbReference type="Proteomes" id="UP000288405">
    <property type="component" value="Unassembled WGS sequence"/>
</dbReference>
<dbReference type="InterPro" id="IPR035919">
    <property type="entry name" value="EAL_sf"/>
</dbReference>
<keyword evidence="6" id="KW-1185">Reference proteome</keyword>
<dbReference type="FunFam" id="3.30.70.270:FF:000001">
    <property type="entry name" value="Diguanylate cyclase domain protein"/>
    <property type="match status" value="1"/>
</dbReference>
<dbReference type="InterPro" id="IPR000160">
    <property type="entry name" value="GGDEF_dom"/>
</dbReference>
<evidence type="ECO:0000313" key="6">
    <source>
        <dbReference type="Proteomes" id="UP000288405"/>
    </source>
</evidence>
<dbReference type="PROSITE" id="PS50883">
    <property type="entry name" value="EAL"/>
    <property type="match status" value="1"/>
</dbReference>
<keyword evidence="2" id="KW-0472">Membrane</keyword>
<name>A0A432WPF1_9GAMM</name>
<dbReference type="SUPFAM" id="SSF55073">
    <property type="entry name" value="Nucleotide cyclase"/>
    <property type="match status" value="1"/>
</dbReference>
<evidence type="ECO:0000259" key="4">
    <source>
        <dbReference type="PROSITE" id="PS50887"/>
    </source>
</evidence>
<dbReference type="GO" id="GO:0003824">
    <property type="term" value="F:catalytic activity"/>
    <property type="evidence" value="ECO:0007669"/>
    <property type="project" value="UniProtKB-ARBA"/>
</dbReference>
<evidence type="ECO:0000256" key="2">
    <source>
        <dbReference type="SAM" id="Phobius"/>
    </source>
</evidence>
<feature type="domain" description="EAL" evidence="3">
    <location>
        <begin position="668"/>
        <end position="920"/>
    </location>
</feature>
<dbReference type="Gene3D" id="3.20.20.450">
    <property type="entry name" value="EAL domain"/>
    <property type="match status" value="1"/>
</dbReference>
<feature type="transmembrane region" description="Helical" evidence="2">
    <location>
        <begin position="136"/>
        <end position="158"/>
    </location>
</feature>
<dbReference type="SMART" id="SM00267">
    <property type="entry name" value="GGDEF"/>
    <property type="match status" value="1"/>
</dbReference>
<feature type="transmembrane region" description="Helical" evidence="2">
    <location>
        <begin position="12"/>
        <end position="36"/>
    </location>
</feature>
<comment type="caution">
    <text evidence="5">The sequence shown here is derived from an EMBL/GenBank/DDBJ whole genome shotgun (WGS) entry which is preliminary data.</text>
</comment>
<dbReference type="InterPro" id="IPR043128">
    <property type="entry name" value="Rev_trsase/Diguanyl_cyclase"/>
</dbReference>
<evidence type="ECO:0000259" key="3">
    <source>
        <dbReference type="PROSITE" id="PS50883"/>
    </source>
</evidence>
<dbReference type="SMART" id="SM00052">
    <property type="entry name" value="EAL"/>
    <property type="match status" value="1"/>
</dbReference>
<dbReference type="PANTHER" id="PTHR44757">
    <property type="entry name" value="DIGUANYLATE CYCLASE DGCP"/>
    <property type="match status" value="1"/>
</dbReference>
<feature type="transmembrane region" description="Helical" evidence="2">
    <location>
        <begin position="202"/>
        <end position="222"/>
    </location>
</feature>
<comment type="cofactor">
    <cofactor evidence="1">
        <name>Mg(2+)</name>
        <dbReference type="ChEBI" id="CHEBI:18420"/>
    </cofactor>
</comment>
<feature type="transmembrane region" description="Helical" evidence="2">
    <location>
        <begin position="109"/>
        <end position="129"/>
    </location>
</feature>
<dbReference type="InterPro" id="IPR001633">
    <property type="entry name" value="EAL_dom"/>
</dbReference>
<dbReference type="PANTHER" id="PTHR44757:SF2">
    <property type="entry name" value="BIOFILM ARCHITECTURE MAINTENANCE PROTEIN MBAA"/>
    <property type="match status" value="1"/>
</dbReference>
<accession>A0A432WPF1</accession>
<dbReference type="PROSITE" id="PS50887">
    <property type="entry name" value="GGDEF"/>
    <property type="match status" value="1"/>
</dbReference>
<keyword evidence="2" id="KW-0812">Transmembrane</keyword>
<feature type="transmembrane region" description="Helical" evidence="2">
    <location>
        <begin position="70"/>
        <end position="89"/>
    </location>
</feature>
<evidence type="ECO:0000256" key="1">
    <source>
        <dbReference type="ARBA" id="ARBA00001946"/>
    </source>
</evidence>
<evidence type="ECO:0000313" key="5">
    <source>
        <dbReference type="EMBL" id="RUO35641.1"/>
    </source>
</evidence>
<organism evidence="5 6">
    <name type="scientific">Aliidiomarina sanyensis</name>
    <dbReference type="NCBI Taxonomy" id="1249555"/>
    <lineage>
        <taxon>Bacteria</taxon>
        <taxon>Pseudomonadati</taxon>
        <taxon>Pseudomonadota</taxon>
        <taxon>Gammaproteobacteria</taxon>
        <taxon>Alteromonadales</taxon>
        <taxon>Idiomarinaceae</taxon>
        <taxon>Aliidiomarina</taxon>
    </lineage>
</organism>
<feature type="transmembrane region" description="Helical" evidence="2">
    <location>
        <begin position="42"/>
        <end position="63"/>
    </location>
</feature>
<dbReference type="CDD" id="cd01948">
    <property type="entry name" value="EAL"/>
    <property type="match status" value="1"/>
</dbReference>
<sequence length="925" mass="102795">MNGPHAAPSNGALASYFTIVIAAIVTGVIGFFVAYAQLNQQPIAQVISPRAALTALLCGLGLWVTVRGAAWLRILIGVALTLAAGYSIAVGLSQYSFFPSFETPFAKPAVNWPIAFLYAFVGVCVSFGISANKRRVLWRVSGAILVVVGTLLSLLCWVDEGYQWSAPHPVLAGLASLFVILLGVALWLGSRFTEGRQTLPSFRALAMASVGVTIIAFIWFLLSSDMVSRIEAQGVRAVEEAAKAREEGSFENYRLIQRLVNRWQNASAEDLERLMEMDTLSYLNDLQQIDSIFFLSPERELVWEETRPESPSMQHLKDSQEIRSWLVTTQRQAAFYIPTESIVEMSEPKIVLKVPIFRYTGLQTNVNGHHFGYVVAVFDFARSVDPSQHEIASPFRTYARVQRGYLLNSQGSFTEIRRHSDFSDSELFAFQRMMRLPLGMQLPLQGFLVDTQEVRRAANLNTLVVGGGWLLAMLLAVSLENGQTLRAQRSQLQLQATHDGLTGLINRTVMEEMIGHHARRNDEQGESLAVLFIDLDGFKPINDSLGLAIGDKLLIETAHRIEKCMRDGSVVARFGGDEFVVMVPRLGQGSPLTDLIGDILSSIAQPFLIERYRLYVTASVGITTTKESSTDPKQLIQDADMAMYQAKRQGRNHYQFYTADISERFHSSVTLRNELQHVLEQNALQLFYQPIFSAHDRKVVGVEALLRWQREDGSYVSPAEFIPLAEASGQIIPISSWVLQQACHDGVALQAYGDLAVSVNLSAIQFHRANFIESMKHTLNLTGFDASKLHLELTESILLEDSRQAIRTLEALRRQNFSIAIDDFGTGFSSLSYLKQLPVDSLKIDRSFIADVIGGEHDAAIASGIISMAKRLKLQVVAEGVETEEQAAFVEAAGCHLMQGFYFAKPMPYSELVLFLERYSKTNQA</sequence>
<feature type="domain" description="GGDEF" evidence="4">
    <location>
        <begin position="526"/>
        <end position="659"/>
    </location>
</feature>
<dbReference type="AlphaFoldDB" id="A0A432WPF1"/>
<feature type="transmembrane region" description="Helical" evidence="2">
    <location>
        <begin position="170"/>
        <end position="190"/>
    </location>
</feature>
<dbReference type="Pfam" id="PF00990">
    <property type="entry name" value="GGDEF"/>
    <property type="match status" value="1"/>
</dbReference>
<dbReference type="NCBIfam" id="TIGR00254">
    <property type="entry name" value="GGDEF"/>
    <property type="match status" value="1"/>
</dbReference>
<dbReference type="RefSeq" id="WP_126776020.1">
    <property type="nucleotide sequence ID" value="NZ_PIPM01000002.1"/>
</dbReference>
<reference evidence="5 6" key="1">
    <citation type="journal article" date="2011" name="Front. Microbiol.">
        <title>Genomic signatures of strain selection and enhancement in Bacillus atrophaeus var. globigii, a historical biowarfare simulant.</title>
        <authorList>
            <person name="Gibbons H.S."/>
            <person name="Broomall S.M."/>
            <person name="McNew L.A."/>
            <person name="Daligault H."/>
            <person name="Chapman C."/>
            <person name="Bruce D."/>
            <person name="Karavis M."/>
            <person name="Krepps M."/>
            <person name="McGregor P.A."/>
            <person name="Hong C."/>
            <person name="Park K.H."/>
            <person name="Akmal A."/>
            <person name="Feldman A."/>
            <person name="Lin J.S."/>
            <person name="Chang W.E."/>
            <person name="Higgs B.W."/>
            <person name="Demirev P."/>
            <person name="Lindquist J."/>
            <person name="Liem A."/>
            <person name="Fochler E."/>
            <person name="Read T.D."/>
            <person name="Tapia R."/>
            <person name="Johnson S."/>
            <person name="Bishop-Lilly K.A."/>
            <person name="Detter C."/>
            <person name="Han C."/>
            <person name="Sozhamannan S."/>
            <person name="Rosenzweig C.N."/>
            <person name="Skowronski E.W."/>
        </authorList>
    </citation>
    <scope>NUCLEOTIDE SEQUENCE [LARGE SCALE GENOMIC DNA]</scope>
    <source>
        <strain evidence="5 6">GYP-17</strain>
    </source>
</reference>
<evidence type="ECO:0008006" key="7">
    <source>
        <dbReference type="Google" id="ProtNLM"/>
    </source>
</evidence>
<dbReference type="SUPFAM" id="SSF141868">
    <property type="entry name" value="EAL domain-like"/>
    <property type="match status" value="1"/>
</dbReference>